<dbReference type="AlphaFoldDB" id="A0AAN7BYX8"/>
<dbReference type="Proteomes" id="UP001301958">
    <property type="component" value="Unassembled WGS sequence"/>
</dbReference>
<gene>
    <name evidence="2" type="ORF">QBC38DRAFT_406401</name>
</gene>
<dbReference type="SUPFAM" id="SSF50800">
    <property type="entry name" value="PK beta-barrel domain-like"/>
    <property type="match status" value="1"/>
</dbReference>
<comment type="caution">
    <text evidence="2">The sequence shown here is derived from an EMBL/GenBank/DDBJ whole genome shotgun (WGS) entry which is preliminary data.</text>
</comment>
<reference evidence="2" key="1">
    <citation type="journal article" date="2023" name="Mol. Phylogenet. Evol.">
        <title>Genome-scale phylogeny and comparative genomics of the fungal order Sordariales.</title>
        <authorList>
            <person name="Hensen N."/>
            <person name="Bonometti L."/>
            <person name="Westerberg I."/>
            <person name="Brannstrom I.O."/>
            <person name="Guillou S."/>
            <person name="Cros-Aarteil S."/>
            <person name="Calhoun S."/>
            <person name="Haridas S."/>
            <person name="Kuo A."/>
            <person name="Mondo S."/>
            <person name="Pangilinan J."/>
            <person name="Riley R."/>
            <person name="LaButti K."/>
            <person name="Andreopoulos B."/>
            <person name="Lipzen A."/>
            <person name="Chen C."/>
            <person name="Yan M."/>
            <person name="Daum C."/>
            <person name="Ng V."/>
            <person name="Clum A."/>
            <person name="Steindorff A."/>
            <person name="Ohm R.A."/>
            <person name="Martin F."/>
            <person name="Silar P."/>
            <person name="Natvig D.O."/>
            <person name="Lalanne C."/>
            <person name="Gautier V."/>
            <person name="Ament-Velasquez S.L."/>
            <person name="Kruys A."/>
            <person name="Hutchinson M.I."/>
            <person name="Powell A.J."/>
            <person name="Barry K."/>
            <person name="Miller A.N."/>
            <person name="Grigoriev I.V."/>
            <person name="Debuchy R."/>
            <person name="Gladieux P."/>
            <person name="Hiltunen Thoren M."/>
            <person name="Johannesson H."/>
        </authorList>
    </citation>
    <scope>NUCLEOTIDE SEQUENCE</scope>
    <source>
        <strain evidence="2">CBS 990.96</strain>
    </source>
</reference>
<dbReference type="GO" id="GO:0003824">
    <property type="term" value="F:catalytic activity"/>
    <property type="evidence" value="ECO:0007669"/>
    <property type="project" value="InterPro"/>
</dbReference>
<protein>
    <recommendedName>
        <fullName evidence="1">MOSC domain-containing protein</fullName>
    </recommendedName>
</protein>
<reference evidence="2" key="2">
    <citation type="submission" date="2023-05" db="EMBL/GenBank/DDBJ databases">
        <authorList>
            <consortium name="Lawrence Berkeley National Laboratory"/>
            <person name="Steindorff A."/>
            <person name="Hensen N."/>
            <person name="Bonometti L."/>
            <person name="Westerberg I."/>
            <person name="Brannstrom I.O."/>
            <person name="Guillou S."/>
            <person name="Cros-Aarteil S."/>
            <person name="Calhoun S."/>
            <person name="Haridas S."/>
            <person name="Kuo A."/>
            <person name="Mondo S."/>
            <person name="Pangilinan J."/>
            <person name="Riley R."/>
            <person name="Labutti K."/>
            <person name="Andreopoulos B."/>
            <person name="Lipzen A."/>
            <person name="Chen C."/>
            <person name="Yanf M."/>
            <person name="Daum C."/>
            <person name="Ng V."/>
            <person name="Clum A."/>
            <person name="Ohm R."/>
            <person name="Martin F."/>
            <person name="Silar P."/>
            <person name="Natvig D."/>
            <person name="Lalanne C."/>
            <person name="Gautier V."/>
            <person name="Ament-Velasquez S.L."/>
            <person name="Kruys A."/>
            <person name="Hutchinson M.I."/>
            <person name="Powell A.J."/>
            <person name="Barry K."/>
            <person name="Miller A.N."/>
            <person name="Grigoriev I.V."/>
            <person name="Debuchy R."/>
            <person name="Gladieux P."/>
            <person name="Thoren M.H."/>
            <person name="Johannesson H."/>
        </authorList>
    </citation>
    <scope>NUCLEOTIDE SEQUENCE</scope>
    <source>
        <strain evidence="2">CBS 990.96</strain>
    </source>
</reference>
<dbReference type="GO" id="GO:0030170">
    <property type="term" value="F:pyridoxal phosphate binding"/>
    <property type="evidence" value="ECO:0007669"/>
    <property type="project" value="InterPro"/>
</dbReference>
<proteinExistence type="predicted"/>
<dbReference type="PANTHER" id="PTHR14237">
    <property type="entry name" value="MOLYBDOPTERIN COFACTOR SULFURASE MOSC"/>
    <property type="match status" value="1"/>
</dbReference>
<evidence type="ECO:0000313" key="3">
    <source>
        <dbReference type="Proteomes" id="UP001301958"/>
    </source>
</evidence>
<dbReference type="InterPro" id="IPR005302">
    <property type="entry name" value="MoCF_Sase_C"/>
</dbReference>
<sequence>MRITSLHLYPIKALRGISLQQAQITPKGIKHDRTFILYEVRSQSSSEPPTLKKMQLDSHPKCALFQQQIDHSTHSIKVIHLPSNSTLTIPLEPDISTLTKIQTDLHGSTTQAYSMADPYDSWFSAHFNIPVKFIYIGDGKRPVLGKTLPPLPPLSTAPENKGWFSYLTGSSSNTKPNDGPYITFTDVAPLLITSESSLKDVSNRLPEENRPMPMYKFRPNVVLDGEGEQAWAEDYWAELTVSHQHKLAMTGNCVRCISLNVDYETGKPAEGEMGTVLKKLMKDRRVDAGSKWSPVFGRYGFPLDEQEFIISVGGEVEVTKRNSDRTVWDWPGL</sequence>
<accession>A0AAN7BYX8</accession>
<dbReference type="Pfam" id="PF03476">
    <property type="entry name" value="MOSC_N"/>
    <property type="match status" value="1"/>
</dbReference>
<dbReference type="PANTHER" id="PTHR14237:SF34">
    <property type="entry name" value="MOSC DOMAIN PROTEIN (AFU_ORTHOLOGUE AFUA_2G07820)"/>
    <property type="match status" value="1"/>
</dbReference>
<evidence type="ECO:0000259" key="1">
    <source>
        <dbReference type="PROSITE" id="PS51340"/>
    </source>
</evidence>
<dbReference type="InterPro" id="IPR011037">
    <property type="entry name" value="Pyrv_Knase-like_insert_dom_sf"/>
</dbReference>
<dbReference type="EMBL" id="MU865289">
    <property type="protein sequence ID" value="KAK4232194.1"/>
    <property type="molecule type" value="Genomic_DNA"/>
</dbReference>
<dbReference type="GO" id="GO:0030151">
    <property type="term" value="F:molybdenum ion binding"/>
    <property type="evidence" value="ECO:0007669"/>
    <property type="project" value="InterPro"/>
</dbReference>
<organism evidence="2 3">
    <name type="scientific">Podospora fimiseda</name>
    <dbReference type="NCBI Taxonomy" id="252190"/>
    <lineage>
        <taxon>Eukaryota</taxon>
        <taxon>Fungi</taxon>
        <taxon>Dikarya</taxon>
        <taxon>Ascomycota</taxon>
        <taxon>Pezizomycotina</taxon>
        <taxon>Sordariomycetes</taxon>
        <taxon>Sordariomycetidae</taxon>
        <taxon>Sordariales</taxon>
        <taxon>Podosporaceae</taxon>
        <taxon>Podospora</taxon>
    </lineage>
</organism>
<dbReference type="PROSITE" id="PS51340">
    <property type="entry name" value="MOSC"/>
    <property type="match status" value="1"/>
</dbReference>
<dbReference type="Pfam" id="PF03473">
    <property type="entry name" value="MOSC"/>
    <property type="match status" value="1"/>
</dbReference>
<keyword evidence="3" id="KW-1185">Reference proteome</keyword>
<feature type="domain" description="MOSC" evidence="1">
    <location>
        <begin position="151"/>
        <end position="319"/>
    </location>
</feature>
<dbReference type="SUPFAM" id="SSF141673">
    <property type="entry name" value="MOSC N-terminal domain-like"/>
    <property type="match status" value="1"/>
</dbReference>
<name>A0AAN7BYX8_9PEZI</name>
<evidence type="ECO:0000313" key="2">
    <source>
        <dbReference type="EMBL" id="KAK4232194.1"/>
    </source>
</evidence>
<dbReference type="InterPro" id="IPR005303">
    <property type="entry name" value="MOCOS_middle"/>
</dbReference>